<dbReference type="Proteomes" id="UP000015525">
    <property type="component" value="Unassembled WGS sequence"/>
</dbReference>
<feature type="signal peptide" evidence="1">
    <location>
        <begin position="1"/>
        <end position="26"/>
    </location>
</feature>
<dbReference type="PATRIC" id="fig|1329909.3.peg.660"/>
<accession>T0HDW0</accession>
<dbReference type="Pfam" id="PF10029">
    <property type="entry name" value="DUF2271"/>
    <property type="match status" value="1"/>
</dbReference>
<keyword evidence="3" id="KW-1185">Reference proteome</keyword>
<gene>
    <name evidence="2" type="ORF">L288_03490</name>
</gene>
<evidence type="ECO:0000313" key="3">
    <source>
        <dbReference type="Proteomes" id="UP000015525"/>
    </source>
</evidence>
<organism evidence="2 3">
    <name type="scientific">Sphingobium quisquiliarum P25</name>
    <dbReference type="NCBI Taxonomy" id="1329909"/>
    <lineage>
        <taxon>Bacteria</taxon>
        <taxon>Pseudomonadati</taxon>
        <taxon>Pseudomonadota</taxon>
        <taxon>Alphaproteobacteria</taxon>
        <taxon>Sphingomonadales</taxon>
        <taxon>Sphingomonadaceae</taxon>
        <taxon>Sphingobium</taxon>
    </lineage>
</organism>
<dbReference type="PIRSF" id="PIRSF014995">
    <property type="entry name" value="UCP014995"/>
    <property type="match status" value="1"/>
</dbReference>
<dbReference type="EMBL" id="ATHO01000025">
    <property type="protein sequence ID" value="EQB11192.1"/>
    <property type="molecule type" value="Genomic_DNA"/>
</dbReference>
<proteinExistence type="predicted"/>
<keyword evidence="1" id="KW-0732">Signal</keyword>
<dbReference type="AlphaFoldDB" id="T0HDW0"/>
<evidence type="ECO:0000313" key="2">
    <source>
        <dbReference type="EMBL" id="EQB11192.1"/>
    </source>
</evidence>
<evidence type="ECO:0008006" key="4">
    <source>
        <dbReference type="Google" id="ProtNLM"/>
    </source>
</evidence>
<reference evidence="2 3" key="1">
    <citation type="journal article" date="2013" name="Genome Announc.">
        <title>Draft Genome Sequence of Sphingobium quisquiliarum Strain P25T, a Novel Hexachlorocyclohexane (HCH)-Degrading Bacterium Isolated from an HCH Dumpsite.</title>
        <authorList>
            <person name="Kumar Singh A."/>
            <person name="Sangwan N."/>
            <person name="Sharma A."/>
            <person name="Gupta V."/>
            <person name="Khurana J.P."/>
            <person name="Lal R."/>
        </authorList>
    </citation>
    <scope>NUCLEOTIDE SEQUENCE [LARGE SCALE GENOMIC DNA]</scope>
    <source>
        <strain evidence="2 3">P25</strain>
    </source>
</reference>
<sequence>MQSGYKLILGGGAALGAAAAGGTAQAQTMNVSVTIPRLTVAEYHRPYVAIWLEKEGAAPRTLSVWYDVDKAKGEGTKWLRDIRQWWRVSGRTMSFPADGVSGATRAPGEQKIAFTAGKGPLPRLGAGNYTLVVEAAREVGGRELVRLPFSWPPKTGAAVRAKGNSELGAVSVSFSK</sequence>
<name>T0HDW0_9SPHN</name>
<dbReference type="RefSeq" id="WP_021237003.1">
    <property type="nucleotide sequence ID" value="NZ_ATHO01000025.1"/>
</dbReference>
<protein>
    <recommendedName>
        <fullName evidence="4">DUF2271 domain-containing protein</fullName>
    </recommendedName>
</protein>
<evidence type="ECO:0000256" key="1">
    <source>
        <dbReference type="SAM" id="SignalP"/>
    </source>
</evidence>
<feature type="chain" id="PRO_5004563830" description="DUF2271 domain-containing protein" evidence="1">
    <location>
        <begin position="27"/>
        <end position="176"/>
    </location>
</feature>
<dbReference type="InterPro" id="IPR014469">
    <property type="entry name" value="DUF2271"/>
</dbReference>
<comment type="caution">
    <text evidence="2">The sequence shown here is derived from an EMBL/GenBank/DDBJ whole genome shotgun (WGS) entry which is preliminary data.</text>
</comment>